<dbReference type="FunFam" id="3.30.420.10:FF:000045">
    <property type="entry name" value="3'-5' exonuclease DinG"/>
    <property type="match status" value="1"/>
</dbReference>
<dbReference type="InterPro" id="IPR040982">
    <property type="entry name" value="DNA_pol3_finger"/>
</dbReference>
<dbReference type="KEGG" id="whj:H9Q79_08030"/>
<dbReference type="EC" id="2.7.7.7" evidence="13"/>
<comment type="catalytic activity">
    <reaction evidence="12 13">
        <text>DNA(n) + a 2'-deoxyribonucleoside 5'-triphosphate = DNA(n+1) + diphosphate</text>
        <dbReference type="Rhea" id="RHEA:22508"/>
        <dbReference type="Rhea" id="RHEA-COMP:17339"/>
        <dbReference type="Rhea" id="RHEA-COMP:17340"/>
        <dbReference type="ChEBI" id="CHEBI:33019"/>
        <dbReference type="ChEBI" id="CHEBI:61560"/>
        <dbReference type="ChEBI" id="CHEBI:173112"/>
        <dbReference type="EC" id="2.7.7.7"/>
    </reaction>
</comment>
<dbReference type="Gene3D" id="6.10.140.1510">
    <property type="match status" value="1"/>
</dbReference>
<evidence type="ECO:0000259" key="17">
    <source>
        <dbReference type="SMART" id="SM00481"/>
    </source>
</evidence>
<gene>
    <name evidence="13" type="primary">polC</name>
    <name evidence="18" type="ORF">H9Q79_08030</name>
</gene>
<dbReference type="SUPFAM" id="SSF53098">
    <property type="entry name" value="Ribonuclease H-like"/>
    <property type="match status" value="1"/>
</dbReference>
<dbReference type="InterPro" id="IPR004365">
    <property type="entry name" value="NA-bd_OB_tRNA"/>
</dbReference>
<dbReference type="Proteomes" id="UP000515860">
    <property type="component" value="Chromosome"/>
</dbReference>
<keyword evidence="7 13" id="KW-0540">Nuclease</keyword>
<dbReference type="InterPro" id="IPR029460">
    <property type="entry name" value="DNAPol_HHH"/>
</dbReference>
<evidence type="ECO:0000256" key="10">
    <source>
        <dbReference type="ARBA" id="ARBA00022932"/>
    </source>
</evidence>
<name>A0A7G9GHB9_9FIRM</name>
<comment type="function">
    <text evidence="11">DNA polymerase III is a complex, multichain enzyme responsible for most of the replicative synthesis in bacteria. This DNA polymerase also exhibits 3' to 5' exonuclease activity. The alpha chain is the DNA polymerase.</text>
</comment>
<dbReference type="Pfam" id="PF07733">
    <property type="entry name" value="DNA_pol3_alpha"/>
    <property type="match status" value="1"/>
</dbReference>
<evidence type="ECO:0000256" key="6">
    <source>
        <dbReference type="ARBA" id="ARBA00022705"/>
    </source>
</evidence>
<keyword evidence="9 13" id="KW-0269">Exonuclease</keyword>
<dbReference type="GO" id="GO:0005737">
    <property type="term" value="C:cytoplasm"/>
    <property type="evidence" value="ECO:0007669"/>
    <property type="project" value="UniProtKB-SubCell"/>
</dbReference>
<evidence type="ECO:0000256" key="3">
    <source>
        <dbReference type="ARBA" id="ARBA00022490"/>
    </source>
</evidence>
<dbReference type="SMART" id="SM00479">
    <property type="entry name" value="EXOIII"/>
    <property type="match status" value="1"/>
</dbReference>
<evidence type="ECO:0000256" key="4">
    <source>
        <dbReference type="ARBA" id="ARBA00022679"/>
    </source>
</evidence>
<feature type="coiled-coil region" evidence="14">
    <location>
        <begin position="758"/>
        <end position="785"/>
    </location>
</feature>
<dbReference type="CDD" id="cd04484">
    <property type="entry name" value="polC_OBF"/>
    <property type="match status" value="1"/>
</dbReference>
<evidence type="ECO:0000256" key="5">
    <source>
        <dbReference type="ARBA" id="ARBA00022695"/>
    </source>
</evidence>
<feature type="domain" description="Exonuclease" evidence="16">
    <location>
        <begin position="476"/>
        <end position="641"/>
    </location>
</feature>
<evidence type="ECO:0000256" key="14">
    <source>
        <dbReference type="SAM" id="Coils"/>
    </source>
</evidence>
<keyword evidence="14" id="KW-0175">Coiled coil</keyword>
<protein>
    <recommendedName>
        <fullName evidence="13">DNA polymerase III PolC-type</fullName>
        <shortName evidence="13">PolIII</shortName>
        <ecNumber evidence="13">2.7.7.7</ecNumber>
    </recommendedName>
</protein>
<dbReference type="RefSeq" id="WP_249329590.1">
    <property type="nucleotide sequence ID" value="NZ_CP060635.1"/>
</dbReference>
<dbReference type="NCBIfam" id="NF001688">
    <property type="entry name" value="PRK00448.1"/>
    <property type="match status" value="1"/>
</dbReference>
<comment type="function">
    <text evidence="1 13">Required for replicative DNA synthesis. This DNA polymerase also exhibits 3' to 5' exonuclease activity.</text>
</comment>
<dbReference type="GO" id="GO:0006261">
    <property type="term" value="P:DNA-templated DNA replication"/>
    <property type="evidence" value="ECO:0007669"/>
    <property type="project" value="UniProtKB-UniRule"/>
</dbReference>
<keyword evidence="6 13" id="KW-0235">DNA replication</keyword>
<dbReference type="Pfam" id="PF00929">
    <property type="entry name" value="RNase_T"/>
    <property type="match status" value="1"/>
</dbReference>
<dbReference type="InterPro" id="IPR036397">
    <property type="entry name" value="RNaseH_sf"/>
</dbReference>
<evidence type="ECO:0000256" key="11">
    <source>
        <dbReference type="ARBA" id="ARBA00025611"/>
    </source>
</evidence>
<dbReference type="Pfam" id="PF14480">
    <property type="entry name" value="DNA_pol3_a_NI"/>
    <property type="match status" value="1"/>
</dbReference>
<dbReference type="PANTHER" id="PTHR32294:SF5">
    <property type="entry name" value="DNA POLYMERASE III POLC-TYPE"/>
    <property type="match status" value="1"/>
</dbReference>
<dbReference type="NCBIfam" id="TIGR00573">
    <property type="entry name" value="dnaq"/>
    <property type="match status" value="1"/>
</dbReference>
<keyword evidence="19" id="KW-1185">Reference proteome</keyword>
<evidence type="ECO:0000256" key="15">
    <source>
        <dbReference type="SAM" id="MobiDB-lite"/>
    </source>
</evidence>
<dbReference type="Gene3D" id="1.10.150.870">
    <property type="match status" value="1"/>
</dbReference>
<dbReference type="Gene3D" id="3.20.20.140">
    <property type="entry name" value="Metal-dependent hydrolases"/>
    <property type="match status" value="2"/>
</dbReference>
<dbReference type="SMART" id="SM00481">
    <property type="entry name" value="POLIIIAc"/>
    <property type="match status" value="1"/>
</dbReference>
<evidence type="ECO:0000256" key="12">
    <source>
        <dbReference type="ARBA" id="ARBA00049244"/>
    </source>
</evidence>
<dbReference type="Pfam" id="PF02811">
    <property type="entry name" value="PHP"/>
    <property type="match status" value="1"/>
</dbReference>
<evidence type="ECO:0000256" key="7">
    <source>
        <dbReference type="ARBA" id="ARBA00022722"/>
    </source>
</evidence>
<dbReference type="InterPro" id="IPR006054">
    <property type="entry name" value="DnaQ"/>
</dbReference>
<comment type="subcellular location">
    <subcellularLocation>
        <location evidence="2 13">Cytoplasm</location>
    </subcellularLocation>
</comment>
<organism evidence="18 19">
    <name type="scientific">Wansuia hejianensis</name>
    <dbReference type="NCBI Taxonomy" id="2763667"/>
    <lineage>
        <taxon>Bacteria</taxon>
        <taxon>Bacillati</taxon>
        <taxon>Bacillota</taxon>
        <taxon>Clostridia</taxon>
        <taxon>Lachnospirales</taxon>
        <taxon>Lachnospiraceae</taxon>
        <taxon>Wansuia</taxon>
    </lineage>
</organism>
<dbReference type="InterPro" id="IPR011708">
    <property type="entry name" value="DNA_pol3_alpha_NTPase_dom"/>
</dbReference>
<reference evidence="18 19" key="1">
    <citation type="submission" date="2020-08" db="EMBL/GenBank/DDBJ databases">
        <authorList>
            <person name="Liu C."/>
            <person name="Sun Q."/>
        </authorList>
    </citation>
    <scope>NUCLEOTIDE SEQUENCE [LARGE SCALE GENOMIC DNA]</scope>
    <source>
        <strain evidence="18 19">NSJ-29</strain>
    </source>
</reference>
<evidence type="ECO:0000313" key="18">
    <source>
        <dbReference type="EMBL" id="QNM10201.1"/>
    </source>
</evidence>
<dbReference type="PANTHER" id="PTHR32294">
    <property type="entry name" value="DNA POLYMERASE III SUBUNIT ALPHA"/>
    <property type="match status" value="1"/>
</dbReference>
<evidence type="ECO:0000259" key="16">
    <source>
        <dbReference type="SMART" id="SM00479"/>
    </source>
</evidence>
<dbReference type="InterPro" id="IPR028112">
    <property type="entry name" value="DNA_PolC-type_N_I"/>
</dbReference>
<accession>A0A7G9GHB9</accession>
<keyword evidence="4 13" id="KW-0808">Transferase</keyword>
<dbReference type="GO" id="GO:0003677">
    <property type="term" value="F:DNA binding"/>
    <property type="evidence" value="ECO:0007669"/>
    <property type="project" value="UniProtKB-UniRule"/>
</dbReference>
<evidence type="ECO:0000256" key="9">
    <source>
        <dbReference type="ARBA" id="ARBA00022839"/>
    </source>
</evidence>
<dbReference type="InterPro" id="IPR004805">
    <property type="entry name" value="DnaE2/DnaE/PolC"/>
</dbReference>
<feature type="domain" description="Polymerase/histidinol phosphatase N-terminal" evidence="17">
    <location>
        <begin position="367"/>
        <end position="459"/>
    </location>
</feature>
<feature type="compositionally biased region" description="Basic residues" evidence="15">
    <location>
        <begin position="219"/>
        <end position="230"/>
    </location>
</feature>
<dbReference type="Gene3D" id="2.40.50.140">
    <property type="entry name" value="Nucleic acid-binding proteins"/>
    <property type="match status" value="1"/>
</dbReference>
<dbReference type="InterPro" id="IPR013520">
    <property type="entry name" value="Ribonucl_H"/>
</dbReference>
<evidence type="ECO:0000256" key="13">
    <source>
        <dbReference type="HAMAP-Rule" id="MF_00356"/>
    </source>
</evidence>
<dbReference type="Gene3D" id="1.10.150.700">
    <property type="entry name" value="PolC, middle finger domain"/>
    <property type="match status" value="1"/>
</dbReference>
<keyword evidence="3 13" id="KW-0963">Cytoplasm</keyword>
<dbReference type="GO" id="GO:0003887">
    <property type="term" value="F:DNA-directed DNA polymerase activity"/>
    <property type="evidence" value="ECO:0007669"/>
    <property type="project" value="UniProtKB-UniRule"/>
</dbReference>
<dbReference type="GO" id="GO:0008408">
    <property type="term" value="F:3'-5' exonuclease activity"/>
    <property type="evidence" value="ECO:0007669"/>
    <property type="project" value="UniProtKB-UniRule"/>
</dbReference>
<keyword evidence="8 13" id="KW-0378">Hydrolase</keyword>
<feature type="compositionally biased region" description="Basic and acidic residues" evidence="15">
    <location>
        <begin position="190"/>
        <end position="199"/>
    </location>
</feature>
<proteinExistence type="inferred from homology"/>
<keyword evidence="10 13" id="KW-0239">DNA-directed DNA polymerase</keyword>
<dbReference type="Pfam" id="PF01336">
    <property type="entry name" value="tRNA_anti-codon"/>
    <property type="match status" value="1"/>
</dbReference>
<sequence length="1501" mass="170354">MDVTGKDFMAVFPRLEAEGELAELLGTMQVARVSINKKKDLLRVYVVSSQWIHKKYIYRLEEEIRSQLFSGAPLRVKIIEKFYLSRQYTPERLLEVYRSSILLELKNYNVLLFHLFRTARISFPAEDSMVLELNDSVIAHEKEDELYRILEKVFNERCGLPLKIRMEFYQRENSRVLQDSELQMRAAARHVAEHTKLAEEEQQGNQGKQEEKEASGGRKNTRTHGKSRRGGSKDDLPLKRSASPDVLYGRDFEDDSVPIDSIEGAIGDVVIRGEILSFDSRELRNERGILIFSVTDDTDTIVVKIFVKAEQIKEMSGVLKKGTFVKVKGKVMTDAFDHELTITSVWGIRKISGFREGRHDNSPIKRVELHCHTKMSDMDGVTDAAALVKRAYEWGHPAIAITDHGVVQAFPEANHAMEDIDNKYRARYQEEHPEVTKDELKKISAPFKVIYGMEAYLVDDLKGIVTGSRGQSLDDPFVVFDIETTGFSPMSCKIIEIGAVRVEEGKITERFSTFVNPEVPIPFRIENLTGINDNMVLPAPTIDRVLPDFLSFCRGAVMVAHNAGFDMSFIEKNCEDLGIQQEFTVADTVAMARYLLPGLNRFKLDTVAKAVGVPLDNHHRAVDDAACTAEIFVKFVHMLKERDITDLDRLNEEGAVSENTVRKLPTYHAIVLAKGETGRVNLYRLVSESHLKYYNRRPRMPKSLYLKYQEGLMIGSACEAGELYQALLRGVPEPEIARIVDFYDYLEIQPVGNNAFMIRDDNNEVVKNENDIRDLNRKIVKLGEQFRKPVVATCDVHFMDPRDEVYRRIIMYGKGFDDADQQAPLYLRTTEEMLEEFSYLGSEKAQEIVIHNPQMIADQCEKISPIRNGKFPPVIENSDQDLRDICYNRAHELYGEKLPGIVEARLERELNSIISNGYAVMYIIAQKLVWKSNEDGYLVGSRGSVGSSFVATMAGITEVNPLSPHYLCESCHYVDFDSEEVRAYAGRAGCDMPDKNCPVCGKPLQKLGFDIPFETFLGFKGNKEPDIDLNFSGEYQSKAHKYTEVIFGAGQTFRAGTIGTLADKTAFGYVKNYYEERGVHKRNCEIDRIVGGCTGIRRTTGQHPGGIIVLPFGEDINSFTPVQHPANDNTTDIVTTHFDYHSIDSNLLKLDILGHDDPTMIRMLEDLTGTDATAVPLDEQRVMSLFKSTEALGIQPSDIGGCPLGCLGIPEFGTDFVIQMLQDTKPQSFSDLIRISGLSHGTDVWLGNAQTLIEEGKATISTAICTRDDIMTYLIQKNLESELAFTIMESVRKGKGLKPEWEKEMKAHDVPDWYIWSCKKIKYMFPKAHAAAYVMMAYRIAWYKIYQPLAYYAAYFSIRASAFSYELMCMGRERLEYYMEEYQKRWDTLSKKEQDTYKDMKIVQEMYARGYEFVPVDLYEAKAHRFQIVGDKLMPALDTIEGLGDKAADAVVLAARDGKFLSKDDFRNRTKVSKTVIDLMSDLGIFGDLPESNQISLFDFQ</sequence>
<dbReference type="Gene3D" id="3.30.1900.20">
    <property type="match status" value="2"/>
</dbReference>
<evidence type="ECO:0000256" key="2">
    <source>
        <dbReference type="ARBA" id="ARBA00004496"/>
    </source>
</evidence>
<dbReference type="InterPro" id="IPR003141">
    <property type="entry name" value="Pol/His_phosphatase_N"/>
</dbReference>
<dbReference type="InterPro" id="IPR004013">
    <property type="entry name" value="PHP_dom"/>
</dbReference>
<dbReference type="Pfam" id="PF14579">
    <property type="entry name" value="HHH_6"/>
    <property type="match status" value="1"/>
</dbReference>
<dbReference type="CDD" id="cd07435">
    <property type="entry name" value="PHP_PolIIIA_POLC"/>
    <property type="match status" value="1"/>
</dbReference>
<dbReference type="CDD" id="cd06127">
    <property type="entry name" value="DEDDh"/>
    <property type="match status" value="1"/>
</dbReference>
<keyword evidence="5 13" id="KW-0548">Nucleotidyltransferase</keyword>
<evidence type="ECO:0000313" key="19">
    <source>
        <dbReference type="Proteomes" id="UP000515860"/>
    </source>
</evidence>
<comment type="similarity">
    <text evidence="13">Belongs to the DNA polymerase type-C family. PolC subfamily.</text>
</comment>
<dbReference type="InterPro" id="IPR012337">
    <property type="entry name" value="RNaseH-like_sf"/>
</dbReference>
<dbReference type="InterPro" id="IPR012340">
    <property type="entry name" value="NA-bd_OB-fold"/>
</dbReference>
<dbReference type="Gene3D" id="1.20.5.140">
    <property type="match status" value="1"/>
</dbReference>
<dbReference type="HAMAP" id="MF_00356">
    <property type="entry name" value="DNApol_PolC"/>
    <property type="match status" value="1"/>
</dbReference>
<dbReference type="Gene3D" id="3.30.420.10">
    <property type="entry name" value="Ribonuclease H-like superfamily/Ribonuclease H"/>
    <property type="match status" value="1"/>
</dbReference>
<dbReference type="InterPro" id="IPR006308">
    <property type="entry name" value="Pol_III_a_PolC-type_gram_pos"/>
</dbReference>
<dbReference type="NCBIfam" id="TIGR01405">
    <property type="entry name" value="polC_Gram_pos"/>
    <property type="match status" value="1"/>
</dbReference>
<dbReference type="EMBL" id="CP060635">
    <property type="protein sequence ID" value="QNM10201.1"/>
    <property type="molecule type" value="Genomic_DNA"/>
</dbReference>
<evidence type="ECO:0000256" key="8">
    <source>
        <dbReference type="ARBA" id="ARBA00022801"/>
    </source>
</evidence>
<feature type="region of interest" description="Disordered" evidence="15">
    <location>
        <begin position="188"/>
        <end position="242"/>
    </location>
</feature>
<evidence type="ECO:0000256" key="1">
    <source>
        <dbReference type="ARBA" id="ARBA00003452"/>
    </source>
</evidence>
<dbReference type="InterPro" id="IPR044923">
    <property type="entry name" value="PolC_middle_finger_sf"/>
</dbReference>
<dbReference type="Pfam" id="PF17657">
    <property type="entry name" value="DNA_pol3_finger"/>
    <property type="match status" value="1"/>
</dbReference>
<dbReference type="SUPFAM" id="SSF50249">
    <property type="entry name" value="Nucleic acid-binding proteins"/>
    <property type="match status" value="1"/>
</dbReference>